<accession>A0A840GAW0</accession>
<sequence length="61" mass="6780">MYFLINFSYWKCSVSRGVESHVSLMRADLSFQLGIACVARVFALIGWASVVANDIISHLVS</sequence>
<keyword evidence="1" id="KW-0812">Transmembrane</keyword>
<feature type="transmembrane region" description="Helical" evidence="1">
    <location>
        <begin position="29"/>
        <end position="52"/>
    </location>
</feature>
<protein>
    <submittedName>
        <fullName evidence="2">Uncharacterized protein</fullName>
    </submittedName>
</protein>
<comment type="caution">
    <text evidence="2">The sequence shown here is derived from an EMBL/GenBank/DDBJ whole genome shotgun (WGS) entry which is preliminary data.</text>
</comment>
<organism evidence="2 3">
    <name type="scientific">Rhodocyclus tenuis</name>
    <name type="common">Rhodospirillum tenue</name>
    <dbReference type="NCBI Taxonomy" id="1066"/>
    <lineage>
        <taxon>Bacteria</taxon>
        <taxon>Pseudomonadati</taxon>
        <taxon>Pseudomonadota</taxon>
        <taxon>Betaproteobacteria</taxon>
        <taxon>Rhodocyclales</taxon>
        <taxon>Rhodocyclaceae</taxon>
        <taxon>Rhodocyclus</taxon>
    </lineage>
</organism>
<gene>
    <name evidence="2" type="ORF">GGD90_002416</name>
</gene>
<dbReference type="EMBL" id="JACIGE010000008">
    <property type="protein sequence ID" value="MBB4248030.1"/>
    <property type="molecule type" value="Genomic_DNA"/>
</dbReference>
<keyword evidence="1" id="KW-0472">Membrane</keyword>
<evidence type="ECO:0000313" key="2">
    <source>
        <dbReference type="EMBL" id="MBB4248030.1"/>
    </source>
</evidence>
<dbReference type="AlphaFoldDB" id="A0A840GAW0"/>
<keyword evidence="3" id="KW-1185">Reference proteome</keyword>
<evidence type="ECO:0000313" key="3">
    <source>
        <dbReference type="Proteomes" id="UP000587070"/>
    </source>
</evidence>
<evidence type="ECO:0000256" key="1">
    <source>
        <dbReference type="SAM" id="Phobius"/>
    </source>
</evidence>
<proteinExistence type="predicted"/>
<name>A0A840GAW0_RHOTE</name>
<dbReference type="Proteomes" id="UP000587070">
    <property type="component" value="Unassembled WGS sequence"/>
</dbReference>
<keyword evidence="1" id="KW-1133">Transmembrane helix</keyword>
<reference evidence="2 3" key="1">
    <citation type="submission" date="2020-08" db="EMBL/GenBank/DDBJ databases">
        <title>Genome sequencing of Purple Non-Sulfur Bacteria from various extreme environments.</title>
        <authorList>
            <person name="Mayer M."/>
        </authorList>
    </citation>
    <scope>NUCLEOTIDE SEQUENCE [LARGE SCALE GENOMIC DNA]</scope>
    <source>
        <strain evidence="2 3">2761</strain>
    </source>
</reference>